<dbReference type="KEGG" id="auh:AWM75_00155"/>
<comment type="catalytic activity">
    <reaction evidence="14">
        <text>N(6)-biotinyl-L-lysyl-[protein] + hydrogencarbonate + ATP = N(6)-carboxybiotinyl-L-lysyl-[protein] + ADP + phosphate + H(+)</text>
        <dbReference type="Rhea" id="RHEA:13501"/>
        <dbReference type="Rhea" id="RHEA-COMP:10505"/>
        <dbReference type="Rhea" id="RHEA-COMP:10506"/>
        <dbReference type="ChEBI" id="CHEBI:15378"/>
        <dbReference type="ChEBI" id="CHEBI:17544"/>
        <dbReference type="ChEBI" id="CHEBI:30616"/>
        <dbReference type="ChEBI" id="CHEBI:43474"/>
        <dbReference type="ChEBI" id="CHEBI:83144"/>
        <dbReference type="ChEBI" id="CHEBI:83145"/>
        <dbReference type="ChEBI" id="CHEBI:456216"/>
        <dbReference type="EC" id="6.3.4.14"/>
    </reaction>
</comment>
<evidence type="ECO:0000256" key="12">
    <source>
        <dbReference type="ARBA" id="ARBA00023211"/>
    </source>
</evidence>
<dbReference type="EMBL" id="CP014163">
    <property type="protein sequence ID" value="AMB98497.1"/>
    <property type="molecule type" value="Genomic_DNA"/>
</dbReference>
<organism evidence="15 16">
    <name type="scientific">Aerococcus urinaehominis</name>
    <dbReference type="NCBI Taxonomy" id="128944"/>
    <lineage>
        <taxon>Bacteria</taxon>
        <taxon>Bacillati</taxon>
        <taxon>Bacillota</taxon>
        <taxon>Bacilli</taxon>
        <taxon>Lactobacillales</taxon>
        <taxon>Aerococcaceae</taxon>
        <taxon>Aerococcus</taxon>
    </lineage>
</organism>
<dbReference type="AlphaFoldDB" id="A0A0X8FKW2"/>
<keyword evidence="16" id="KW-1185">Reference proteome</keyword>
<comment type="function">
    <text evidence="1">This protein is a component of the acetyl coenzyme A carboxylase complex; first, biotin carboxylase catalyzes the carboxylation of the carrier protein and then the transcarboxylase transfers the carboxyl group to form malonyl-CoA.</text>
</comment>
<dbReference type="GO" id="GO:0006633">
    <property type="term" value="P:fatty acid biosynthetic process"/>
    <property type="evidence" value="ECO:0007669"/>
    <property type="project" value="UniProtKB-KW"/>
</dbReference>
<sequence>MFEKILIANRGEIACRIIRTCQELGIATVAIYSTADRDALHVRLADQAVCIGGPQSSDSYLDMQAILSAAYVTQAQAIHPGFGFLAENAKFARLCQEMNIKFIGPSPDVIDKMGDKQHARQTMIAAQVPVTPGSEGFITTVDQGLTVAQKVGYPVLLKATAGGGGKGMRVVASPADLDHQFHEAQREAKQAFGDDRLYLEKIIAPARHIEVQIIGDQAGNVIHLGERECSLQRNHQKVLEETPSPFISDQTRTAITQAAVRAGAGVGYEGAGTIEFLVDNDQNFYFMEMNTRIQVEHPVTEEVTGVDIVAEQIRVAAGLPLSYDQEDIIFEGHAIECRINAEDPSQNFMPAMGTFDFIHFPQGGLGLRIESAVYPGYQMPAFYDNMIAKIICRGEDRDQAISKMRRALAELDIQGVKTNARMQAALVADAGFIAGEFNNNYLEEVFLPSWLSSEL</sequence>
<keyword evidence="11" id="KW-0275">Fatty acid biosynthesis</keyword>
<dbReference type="InterPro" id="IPR004549">
    <property type="entry name" value="Acetyl_CoA_COase_biotin_COase"/>
</dbReference>
<dbReference type="NCBIfam" id="TIGR00514">
    <property type="entry name" value="accC"/>
    <property type="match status" value="1"/>
</dbReference>
<dbReference type="FunFam" id="3.30.1490.20:FF:000018">
    <property type="entry name" value="Biotin carboxylase"/>
    <property type="match status" value="1"/>
</dbReference>
<evidence type="ECO:0000256" key="8">
    <source>
        <dbReference type="ARBA" id="ARBA00022832"/>
    </source>
</evidence>
<dbReference type="OrthoDB" id="9807469at2"/>
<dbReference type="RefSeq" id="WP_067977156.1">
    <property type="nucleotide sequence ID" value="NZ_CP014163.1"/>
</dbReference>
<dbReference type="InterPro" id="IPR005481">
    <property type="entry name" value="BC-like_N"/>
</dbReference>
<dbReference type="Gene3D" id="3.30.470.20">
    <property type="entry name" value="ATP-grasp fold, B domain"/>
    <property type="match status" value="1"/>
</dbReference>
<evidence type="ECO:0000256" key="3">
    <source>
        <dbReference type="ARBA" id="ARBA00011750"/>
    </source>
</evidence>
<dbReference type="InterPro" id="IPR005482">
    <property type="entry name" value="Biotin_COase_C"/>
</dbReference>
<evidence type="ECO:0000256" key="4">
    <source>
        <dbReference type="ARBA" id="ARBA00013263"/>
    </source>
</evidence>
<evidence type="ECO:0000256" key="11">
    <source>
        <dbReference type="ARBA" id="ARBA00023160"/>
    </source>
</evidence>
<comment type="pathway">
    <text evidence="2">Lipid metabolism; malonyl-CoA biosynthesis; malonyl-CoA from acetyl-CoA: step 1/1.</text>
</comment>
<name>A0A0X8FKW2_9LACT</name>
<dbReference type="PROSITE" id="PS00867">
    <property type="entry name" value="CPSASE_2"/>
    <property type="match status" value="1"/>
</dbReference>
<evidence type="ECO:0000256" key="13">
    <source>
        <dbReference type="ARBA" id="ARBA00023267"/>
    </source>
</evidence>
<keyword evidence="5" id="KW-0436">Ligase</keyword>
<dbReference type="InterPro" id="IPR011764">
    <property type="entry name" value="Biotin_carboxylation_dom"/>
</dbReference>
<evidence type="ECO:0000256" key="10">
    <source>
        <dbReference type="ARBA" id="ARBA00022842"/>
    </source>
</evidence>
<dbReference type="InterPro" id="IPR016185">
    <property type="entry name" value="PreATP-grasp_dom_sf"/>
</dbReference>
<keyword evidence="13" id="KW-0092">Biotin</keyword>
<evidence type="ECO:0000256" key="7">
    <source>
        <dbReference type="ARBA" id="ARBA00022741"/>
    </source>
</evidence>
<evidence type="ECO:0000256" key="9">
    <source>
        <dbReference type="ARBA" id="ARBA00022840"/>
    </source>
</evidence>
<dbReference type="InterPro" id="IPR011054">
    <property type="entry name" value="Rudment_hybrid_motif"/>
</dbReference>
<gene>
    <name evidence="15" type="ORF">AWM75_00155</name>
</gene>
<keyword evidence="11" id="KW-0444">Lipid biosynthesis</keyword>
<comment type="subunit">
    <text evidence="3">Acetyl-CoA carboxylase is a heterohexamer of biotin carboxyl carrier protein, biotin carboxylase and the two subunits of carboxyl transferase in a 2:2 complex.</text>
</comment>
<dbReference type="FunFam" id="3.40.50.20:FF:000010">
    <property type="entry name" value="Propionyl-CoA carboxylase subunit alpha"/>
    <property type="match status" value="1"/>
</dbReference>
<reference evidence="16" key="2">
    <citation type="submission" date="2016-01" db="EMBL/GenBank/DDBJ databases">
        <title>Six Aerococcus type strain genome sequencing and assembly using PacBio and Illumina Hiseq.</title>
        <authorList>
            <person name="Carkaci D."/>
            <person name="Dargis R."/>
            <person name="Nielsen X.C."/>
            <person name="Skovgaard O."/>
            <person name="Fuursted K."/>
            <person name="Christensen J.J."/>
        </authorList>
    </citation>
    <scope>NUCLEOTIDE SEQUENCE [LARGE SCALE GENOMIC DNA]</scope>
    <source>
        <strain evidence="16">CCUG42038B</strain>
    </source>
</reference>
<dbReference type="FunFam" id="3.30.470.20:FF:000028">
    <property type="entry name" value="Methylcrotonoyl-CoA carboxylase subunit alpha, mitochondrial"/>
    <property type="match status" value="1"/>
</dbReference>
<dbReference type="Pfam" id="PF02785">
    <property type="entry name" value="Biotin_carb_C"/>
    <property type="match status" value="1"/>
</dbReference>
<keyword evidence="6" id="KW-0479">Metal-binding</keyword>
<keyword evidence="8" id="KW-0276">Fatty acid metabolism</keyword>
<keyword evidence="9" id="KW-0067">ATP-binding</keyword>
<dbReference type="InterPro" id="IPR050856">
    <property type="entry name" value="Biotin_carboxylase_complex"/>
</dbReference>
<dbReference type="UniPathway" id="UPA00655">
    <property type="reaction ID" value="UER00711"/>
</dbReference>
<evidence type="ECO:0000256" key="5">
    <source>
        <dbReference type="ARBA" id="ARBA00022598"/>
    </source>
</evidence>
<dbReference type="InterPro" id="IPR011761">
    <property type="entry name" value="ATP-grasp"/>
</dbReference>
<keyword evidence="11" id="KW-0443">Lipid metabolism</keyword>
<dbReference type="GO" id="GO:0005524">
    <property type="term" value="F:ATP binding"/>
    <property type="evidence" value="ECO:0007669"/>
    <property type="project" value="UniProtKB-UniRule"/>
</dbReference>
<dbReference type="Pfam" id="PF00289">
    <property type="entry name" value="Biotin_carb_N"/>
    <property type="match status" value="1"/>
</dbReference>
<keyword evidence="10" id="KW-0460">Magnesium</keyword>
<dbReference type="NCBIfam" id="NF006367">
    <property type="entry name" value="PRK08591.1"/>
    <property type="match status" value="1"/>
</dbReference>
<accession>A0A0X8FKW2</accession>
<dbReference type="SUPFAM" id="SSF56059">
    <property type="entry name" value="Glutathione synthetase ATP-binding domain-like"/>
    <property type="match status" value="1"/>
</dbReference>
<keyword evidence="12" id="KW-0464">Manganese</keyword>
<keyword evidence="7" id="KW-0547">Nucleotide-binding</keyword>
<dbReference type="PROSITE" id="PS50979">
    <property type="entry name" value="BC"/>
    <property type="match status" value="1"/>
</dbReference>
<dbReference type="GO" id="GO:2001295">
    <property type="term" value="P:malonyl-CoA biosynthetic process"/>
    <property type="evidence" value="ECO:0007669"/>
    <property type="project" value="UniProtKB-UniPathway"/>
</dbReference>
<dbReference type="STRING" id="128944.AWM75_00155"/>
<evidence type="ECO:0000256" key="1">
    <source>
        <dbReference type="ARBA" id="ARBA00003761"/>
    </source>
</evidence>
<evidence type="ECO:0000256" key="2">
    <source>
        <dbReference type="ARBA" id="ARBA00004956"/>
    </source>
</evidence>
<protein>
    <recommendedName>
        <fullName evidence="4">biotin carboxylase</fullName>
        <ecNumber evidence="4">6.3.4.14</ecNumber>
    </recommendedName>
</protein>
<dbReference type="Pfam" id="PF02786">
    <property type="entry name" value="CPSase_L_D2"/>
    <property type="match status" value="1"/>
</dbReference>
<dbReference type="SUPFAM" id="SSF52440">
    <property type="entry name" value="PreATP-grasp domain"/>
    <property type="match status" value="1"/>
</dbReference>
<reference evidence="15 16" key="1">
    <citation type="journal article" date="2016" name="Genome Announc.">
        <title>Complete Genome Sequences of Aerococcus christensenii CCUG 28831T, Aerococcus sanguinicola CCUG 43001T, Aerococcus urinae CCUG 36881T, Aerococcus urinaeequi CCUG 28094T, Aerococcus urinaehominis CCUG 42038 BT, and Aerococcus viridans CCUG 4311T.</title>
        <authorList>
            <person name="Carkaci D."/>
            <person name="Dargis R."/>
            <person name="Nielsen X.C."/>
            <person name="Skovgaard O."/>
            <person name="Fuursted K."/>
            <person name="Christensen J.J."/>
        </authorList>
    </citation>
    <scope>NUCLEOTIDE SEQUENCE [LARGE SCALE GENOMIC DNA]</scope>
    <source>
        <strain evidence="15 16">CCUG42038B</strain>
    </source>
</reference>
<dbReference type="PROSITE" id="PS50975">
    <property type="entry name" value="ATP_GRASP"/>
    <property type="match status" value="1"/>
</dbReference>
<dbReference type="InterPro" id="IPR005479">
    <property type="entry name" value="CPAse_ATP-bd"/>
</dbReference>
<evidence type="ECO:0000313" key="15">
    <source>
        <dbReference type="EMBL" id="AMB98497.1"/>
    </source>
</evidence>
<evidence type="ECO:0000256" key="14">
    <source>
        <dbReference type="ARBA" id="ARBA00048600"/>
    </source>
</evidence>
<dbReference type="PANTHER" id="PTHR18866">
    <property type="entry name" value="CARBOXYLASE:PYRUVATE/ACETYL-COA/PROPIONYL-COA CARBOXYLASE"/>
    <property type="match status" value="1"/>
</dbReference>
<dbReference type="GO" id="GO:0004075">
    <property type="term" value="F:biotin carboxylase activity"/>
    <property type="evidence" value="ECO:0007669"/>
    <property type="project" value="UniProtKB-EC"/>
</dbReference>
<dbReference type="PROSITE" id="PS00866">
    <property type="entry name" value="CPSASE_1"/>
    <property type="match status" value="1"/>
</dbReference>
<dbReference type="PANTHER" id="PTHR18866:SF33">
    <property type="entry name" value="METHYLCROTONOYL-COA CARBOXYLASE SUBUNIT ALPHA, MITOCHONDRIAL-RELATED"/>
    <property type="match status" value="1"/>
</dbReference>
<proteinExistence type="predicted"/>
<evidence type="ECO:0000256" key="6">
    <source>
        <dbReference type="ARBA" id="ARBA00022723"/>
    </source>
</evidence>
<dbReference type="SUPFAM" id="SSF51246">
    <property type="entry name" value="Rudiment single hybrid motif"/>
    <property type="match status" value="1"/>
</dbReference>
<dbReference type="Proteomes" id="UP000062260">
    <property type="component" value="Chromosome"/>
</dbReference>
<evidence type="ECO:0000313" key="16">
    <source>
        <dbReference type="Proteomes" id="UP000062260"/>
    </source>
</evidence>
<dbReference type="SMART" id="SM00878">
    <property type="entry name" value="Biotin_carb_C"/>
    <property type="match status" value="1"/>
</dbReference>
<dbReference type="GO" id="GO:0046872">
    <property type="term" value="F:metal ion binding"/>
    <property type="evidence" value="ECO:0007669"/>
    <property type="project" value="UniProtKB-KW"/>
</dbReference>
<dbReference type="EC" id="6.3.4.14" evidence="4"/>